<evidence type="ECO:0000259" key="7">
    <source>
        <dbReference type="PROSITE" id="PS00716"/>
    </source>
</evidence>
<evidence type="ECO:0000256" key="4">
    <source>
        <dbReference type="ARBA" id="ARBA00023163"/>
    </source>
</evidence>
<dbReference type="GO" id="GO:0006352">
    <property type="term" value="P:DNA-templated transcription initiation"/>
    <property type="evidence" value="ECO:0007669"/>
    <property type="project" value="InterPro"/>
</dbReference>
<comment type="similarity">
    <text evidence="5">Belongs to the sigma-70 factor family.</text>
</comment>
<keyword evidence="1 5" id="KW-0805">Transcription regulation</keyword>
<dbReference type="InterPro" id="IPR014284">
    <property type="entry name" value="RNA_pol_sigma-70_dom"/>
</dbReference>
<evidence type="ECO:0000256" key="3">
    <source>
        <dbReference type="ARBA" id="ARBA00023125"/>
    </source>
</evidence>
<protein>
    <recommendedName>
        <fullName evidence="5">RNA polymerase sigma factor</fullName>
    </recommendedName>
</protein>
<dbReference type="SUPFAM" id="SSF88659">
    <property type="entry name" value="Sigma3 and sigma4 domains of RNA polymerase sigma factors"/>
    <property type="match status" value="2"/>
</dbReference>
<dbReference type="Pfam" id="PF04542">
    <property type="entry name" value="Sigma70_r2"/>
    <property type="match status" value="1"/>
</dbReference>
<dbReference type="InterPro" id="IPR007624">
    <property type="entry name" value="RNA_pol_sigma70_r3"/>
</dbReference>
<dbReference type="NCBIfam" id="NF006071">
    <property type="entry name" value="PRK08215.1"/>
    <property type="match status" value="1"/>
</dbReference>
<dbReference type="RefSeq" id="WP_089022652.1">
    <property type="nucleotide sequence ID" value="NZ_NIQC01000003.1"/>
</dbReference>
<dbReference type="PROSITE" id="PS00715">
    <property type="entry name" value="SIGMA70_1"/>
    <property type="match status" value="1"/>
</dbReference>
<dbReference type="Pfam" id="PF04545">
    <property type="entry name" value="Sigma70_r4"/>
    <property type="match status" value="1"/>
</dbReference>
<dbReference type="AlphaFoldDB" id="A0A226C0L2"/>
<dbReference type="InterPro" id="IPR000943">
    <property type="entry name" value="RNA_pol_sigma70"/>
</dbReference>
<evidence type="ECO:0000256" key="1">
    <source>
        <dbReference type="ARBA" id="ARBA00023015"/>
    </source>
</evidence>
<gene>
    <name evidence="8" type="ORF">CDO51_02135</name>
</gene>
<feature type="domain" description="RNA polymerase sigma-70" evidence="6">
    <location>
        <begin position="66"/>
        <end position="79"/>
    </location>
</feature>
<accession>A0A226C0L2</accession>
<dbReference type="Gene3D" id="1.20.140.160">
    <property type="match status" value="1"/>
</dbReference>
<dbReference type="OrthoDB" id="9799825at2"/>
<dbReference type="Proteomes" id="UP000214588">
    <property type="component" value="Unassembled WGS sequence"/>
</dbReference>
<dbReference type="PANTHER" id="PTHR30385">
    <property type="entry name" value="SIGMA FACTOR F FLAGELLAR"/>
    <property type="match status" value="1"/>
</dbReference>
<evidence type="ECO:0000259" key="6">
    <source>
        <dbReference type="PROSITE" id="PS00715"/>
    </source>
</evidence>
<sequence length="277" mass="31338">MKLNRVTLSGMNTYKLPVLSHKETKKLFDRLNNGEEEAKQELINGNLKLVLSVINKFKNRGENLDDLFQVGCVGLVKAVDNFDPEQGVRFSTYAVPMITGEIKRYLRDDSPMRVSRSLKNLGQKAAQVTEELRKAKAYEPTVDEIAEKMDVSREEIVEAMNSVSDPVSIYDPVYTDSTDPVLLVDQLSDKKQTLESWVENIALKEAIAKLPDKQKMILELRFFQGKTQVEVSQEVDISQAQVSRLEKSALLNIRNLMQEKIDTESNEPKVEGGECNV</sequence>
<keyword evidence="2 5" id="KW-0731">Sigma factor</keyword>
<dbReference type="Gene3D" id="1.20.120.1810">
    <property type="match status" value="1"/>
</dbReference>
<dbReference type="PROSITE" id="PS00716">
    <property type="entry name" value="SIGMA70_2"/>
    <property type="match status" value="1"/>
</dbReference>
<keyword evidence="3 5" id="KW-0238">DNA-binding</keyword>
<dbReference type="Pfam" id="PF04539">
    <property type="entry name" value="Sigma70_r3"/>
    <property type="match status" value="1"/>
</dbReference>
<dbReference type="NCBIfam" id="TIGR02937">
    <property type="entry name" value="sigma70-ECF"/>
    <property type="match status" value="1"/>
</dbReference>
<keyword evidence="4 5" id="KW-0804">Transcription</keyword>
<evidence type="ECO:0000313" key="9">
    <source>
        <dbReference type="Proteomes" id="UP000214588"/>
    </source>
</evidence>
<dbReference type="EMBL" id="NIQC01000003">
    <property type="protein sequence ID" value="OWZ84582.1"/>
    <property type="molecule type" value="Genomic_DNA"/>
</dbReference>
<feature type="domain" description="RNA polymerase sigma-70" evidence="7">
    <location>
        <begin position="227"/>
        <end position="253"/>
    </location>
</feature>
<dbReference type="PANTHER" id="PTHR30385:SF4">
    <property type="entry name" value="RNA POLYMERASE SIGMA-E FACTOR"/>
    <property type="match status" value="1"/>
</dbReference>
<dbReference type="PRINTS" id="PR00046">
    <property type="entry name" value="SIGMA70FCT"/>
</dbReference>
<comment type="function">
    <text evidence="5">Sigma factors are initiation factors that promote the attachment of RNA polymerase to specific initiation sites and are then released.</text>
</comment>
<dbReference type="InterPro" id="IPR014322">
    <property type="entry name" value="RNA_pol_sigma-B/F/G"/>
</dbReference>
<dbReference type="InterPro" id="IPR013324">
    <property type="entry name" value="RNA_pol_sigma_r3/r4-like"/>
</dbReference>
<dbReference type="GO" id="GO:0003677">
    <property type="term" value="F:DNA binding"/>
    <property type="evidence" value="ECO:0007669"/>
    <property type="project" value="UniProtKB-KW"/>
</dbReference>
<reference evidence="8 9" key="1">
    <citation type="submission" date="2017-06" db="EMBL/GenBank/DDBJ databases">
        <title>Draft Genome Sequence of Natranaerobius trueperi halophilic, alkalithermophilic bacteria from soda lakes.</title>
        <authorList>
            <person name="Zhao B."/>
        </authorList>
    </citation>
    <scope>NUCLEOTIDE SEQUENCE [LARGE SCALE GENOMIC DNA]</scope>
    <source>
        <strain evidence="8 9">DSM 18760</strain>
    </source>
</reference>
<dbReference type="InterPro" id="IPR007627">
    <property type="entry name" value="RNA_pol_sigma70_r2"/>
</dbReference>
<dbReference type="InterPro" id="IPR007630">
    <property type="entry name" value="RNA_pol_sigma70_r4"/>
</dbReference>
<comment type="caution">
    <text evidence="8">The sequence shown here is derived from an EMBL/GenBank/DDBJ whole genome shotgun (WGS) entry which is preliminary data.</text>
</comment>
<evidence type="ECO:0000313" key="8">
    <source>
        <dbReference type="EMBL" id="OWZ84582.1"/>
    </source>
</evidence>
<organism evidence="8 9">
    <name type="scientific">Natranaerobius trueperi</name>
    <dbReference type="NCBI Taxonomy" id="759412"/>
    <lineage>
        <taxon>Bacteria</taxon>
        <taxon>Bacillati</taxon>
        <taxon>Bacillota</taxon>
        <taxon>Clostridia</taxon>
        <taxon>Natranaerobiales</taxon>
        <taxon>Natranaerobiaceae</taxon>
        <taxon>Natranaerobius</taxon>
    </lineage>
</organism>
<dbReference type="GO" id="GO:0016987">
    <property type="term" value="F:sigma factor activity"/>
    <property type="evidence" value="ECO:0007669"/>
    <property type="project" value="UniProtKB-KW"/>
</dbReference>
<keyword evidence="9" id="KW-1185">Reference proteome</keyword>
<dbReference type="SUPFAM" id="SSF88946">
    <property type="entry name" value="Sigma2 domain of RNA polymerase sigma factors"/>
    <property type="match status" value="1"/>
</dbReference>
<dbReference type="InterPro" id="IPR013325">
    <property type="entry name" value="RNA_pol_sigma_r2"/>
</dbReference>
<dbReference type="CDD" id="cd06171">
    <property type="entry name" value="Sigma70_r4"/>
    <property type="match status" value="1"/>
</dbReference>
<dbReference type="PIRSF" id="PIRSF000770">
    <property type="entry name" value="RNA_pol_sigma-SigE/K"/>
    <property type="match status" value="1"/>
</dbReference>
<evidence type="ECO:0000256" key="2">
    <source>
        <dbReference type="ARBA" id="ARBA00023082"/>
    </source>
</evidence>
<evidence type="ECO:0000256" key="5">
    <source>
        <dbReference type="RuleBase" id="RU362124"/>
    </source>
</evidence>
<name>A0A226C0L2_9FIRM</name>
<proteinExistence type="inferred from homology"/>
<dbReference type="NCBIfam" id="TIGR02980">
    <property type="entry name" value="SigBFG"/>
    <property type="match status" value="1"/>
</dbReference>